<comment type="function">
    <text evidence="1">May be involved in the biosynthesis of molybdopterin.</text>
</comment>
<evidence type="ECO:0000313" key="9">
    <source>
        <dbReference type="EMBL" id="SJS14638.1"/>
    </source>
</evidence>
<keyword evidence="9" id="KW-0808">Transferase</keyword>
<dbReference type="InterPro" id="IPR051920">
    <property type="entry name" value="MPT_Adenylyltrnsfr/MoaC-Rel"/>
</dbReference>
<dbReference type="GO" id="GO:0006777">
    <property type="term" value="P:Mo-molybdopterin cofactor biosynthetic process"/>
    <property type="evidence" value="ECO:0007669"/>
    <property type="project" value="UniProtKB-KW"/>
</dbReference>
<reference evidence="6" key="1">
    <citation type="submission" date="2014-07" db="EMBL/GenBank/DDBJ databases">
        <authorList>
            <person name="Monot Marc"/>
        </authorList>
    </citation>
    <scope>NUCLEOTIDE SEQUENCE</scope>
    <source>
        <strain evidence="7">7032989</strain>
        <strain evidence="5">7032994</strain>
    </source>
</reference>
<dbReference type="KEGG" id="pdf:CD630DERM_17120"/>
<dbReference type="Proteomes" id="UP000411588">
    <property type="component" value="Unassembled WGS sequence"/>
</dbReference>
<dbReference type="Proteomes" id="UP000372533">
    <property type="component" value="Unassembled WGS sequence"/>
</dbReference>
<protein>
    <submittedName>
        <fullName evidence="8">MogA/MoaB family molybdenum cofactor biosynthesis protein</fullName>
    </submittedName>
    <submittedName>
        <fullName evidence="6">Molybdenum cofactor biosynthesis protein MoaB</fullName>
    </submittedName>
    <submittedName>
        <fullName evidence="9">Molybdopterin adenylyltransferase</fullName>
        <ecNumber evidence="9 10">2.7.7.75</ecNumber>
    </submittedName>
    <submittedName>
        <fullName evidence="5">Putative molybdenum cofactor biosynthesis protein</fullName>
    </submittedName>
</protein>
<dbReference type="InterPro" id="IPR001453">
    <property type="entry name" value="MoaB/Mog_dom"/>
</dbReference>
<dbReference type="NCBIfam" id="TIGR00177">
    <property type="entry name" value="molyb_syn"/>
    <property type="match status" value="1"/>
</dbReference>
<evidence type="ECO:0000313" key="11">
    <source>
        <dbReference type="EMBL" id="VHX92694.1"/>
    </source>
</evidence>
<dbReference type="Proteomes" id="UP000189137">
    <property type="component" value="Unassembled WGS sequence"/>
</dbReference>
<dbReference type="Pfam" id="PF00994">
    <property type="entry name" value="MoCF_biosynth"/>
    <property type="match status" value="1"/>
</dbReference>
<evidence type="ECO:0000313" key="6">
    <source>
        <dbReference type="EMBL" id="CDS87465.1"/>
    </source>
</evidence>
<reference evidence="9 12" key="2">
    <citation type="submission" date="2017-02" db="EMBL/GenBank/DDBJ databases">
        <authorList>
            <consortium name="Pathogen Informatics"/>
        </authorList>
    </citation>
    <scope>NUCLEOTIDE SEQUENCE [LARGE SCALE GENOMIC DNA]</scope>
    <source>
        <strain evidence="10">Clo34</strain>
        <strain evidence="14">clo34</strain>
        <strain evidence="13">tl291</strain>
        <strain evidence="11">Tl291</strain>
        <strain evidence="9 12">VRECD0157</strain>
    </source>
</reference>
<evidence type="ECO:0000259" key="4">
    <source>
        <dbReference type="SMART" id="SM00852"/>
    </source>
</evidence>
<dbReference type="OMA" id="TGWDGIL"/>
<dbReference type="GO" id="GO:0061598">
    <property type="term" value="F:molybdopterin adenylyltransferase activity"/>
    <property type="evidence" value="ECO:0007669"/>
    <property type="project" value="UniProtKB-EC"/>
</dbReference>
<dbReference type="UniPathway" id="UPA00344"/>
<dbReference type="EMBL" id="CAADAN010000008">
    <property type="protein sequence ID" value="VFD32895.1"/>
    <property type="molecule type" value="Genomic_DNA"/>
</dbReference>
<evidence type="ECO:0000313" key="5">
    <source>
        <dbReference type="EMBL" id="CDS84114.1"/>
    </source>
</evidence>
<evidence type="ECO:0000313" key="13">
    <source>
        <dbReference type="Proteomes" id="UP000372533"/>
    </source>
</evidence>
<dbReference type="Proteomes" id="UP000878956">
    <property type="component" value="Unassembled WGS sequence"/>
</dbReference>
<dbReference type="EC" id="2.7.7.75" evidence="9 10"/>
<evidence type="ECO:0000313" key="14">
    <source>
        <dbReference type="Proteomes" id="UP000411588"/>
    </source>
</evidence>
<dbReference type="Gene3D" id="3.40.980.10">
    <property type="entry name" value="MoaB/Mog-like domain"/>
    <property type="match status" value="1"/>
</dbReference>
<dbReference type="EMBL" id="CAAJVP010000001">
    <property type="protein sequence ID" value="VHX92694.1"/>
    <property type="molecule type" value="Genomic_DNA"/>
</dbReference>
<reference evidence="8" key="3">
    <citation type="journal article" date="2018" name="Genome Biol.">
        <title>SKESA: strategic k-mer extension for scrupulous assemblies.</title>
        <authorList>
            <person name="Souvorov A."/>
            <person name="Agarwala R."/>
            <person name="Lipman D.J."/>
        </authorList>
    </citation>
    <scope>NUCLEOTIDE SEQUENCE</scope>
    <source>
        <strain evidence="8">HN1000</strain>
    </source>
</reference>
<keyword evidence="3" id="KW-0501">Molybdenum cofactor biosynthesis</keyword>
<evidence type="ECO:0000256" key="1">
    <source>
        <dbReference type="ARBA" id="ARBA00003487"/>
    </source>
</evidence>
<dbReference type="PATRIC" id="fig|1496.1373.peg.2232"/>
<evidence type="ECO:0000256" key="3">
    <source>
        <dbReference type="ARBA" id="ARBA00023150"/>
    </source>
</evidence>
<dbReference type="CDD" id="cd00886">
    <property type="entry name" value="MogA_MoaB"/>
    <property type="match status" value="1"/>
</dbReference>
<evidence type="ECO:0000256" key="2">
    <source>
        <dbReference type="ARBA" id="ARBA00005046"/>
    </source>
</evidence>
<dbReference type="SUPFAM" id="SSF53218">
    <property type="entry name" value="Molybdenum cofactor biosynthesis proteins"/>
    <property type="match status" value="1"/>
</dbReference>
<name>A0A031WIH7_CLODI</name>
<organism evidence="6">
    <name type="scientific">Clostridioides difficile</name>
    <name type="common">Peptoclostridium difficile</name>
    <dbReference type="NCBI Taxonomy" id="1496"/>
    <lineage>
        <taxon>Bacteria</taxon>
        <taxon>Bacillati</taxon>
        <taxon>Bacillota</taxon>
        <taxon>Clostridia</taxon>
        <taxon>Peptostreptococcales</taxon>
        <taxon>Peptostreptococcaceae</taxon>
        <taxon>Clostridioides</taxon>
    </lineage>
</organism>
<dbReference type="EMBL" id="DAEPXK010000027">
    <property type="protein sequence ID" value="HBH1543015.1"/>
    <property type="molecule type" value="Genomic_DNA"/>
</dbReference>
<accession>A0A031WIH7</accession>
<evidence type="ECO:0000313" key="7">
    <source>
        <dbReference type="EMBL" id="CDT42791.1"/>
    </source>
</evidence>
<dbReference type="InterPro" id="IPR036425">
    <property type="entry name" value="MoaB/Mog-like_dom_sf"/>
</dbReference>
<dbReference type="InterPro" id="IPR008284">
    <property type="entry name" value="MoCF_biosynth_CS"/>
</dbReference>
<dbReference type="PANTHER" id="PTHR43764:SF1">
    <property type="entry name" value="MOLYBDOPTERIN MOLYBDOTRANSFERASE"/>
    <property type="match status" value="1"/>
</dbReference>
<evidence type="ECO:0000313" key="12">
    <source>
        <dbReference type="Proteomes" id="UP000189137"/>
    </source>
</evidence>
<comment type="pathway">
    <text evidence="2">Cofactor biosynthesis; molybdopterin biosynthesis.</text>
</comment>
<proteinExistence type="predicted"/>
<dbReference type="EMBL" id="LK932360">
    <property type="protein sequence ID" value="CDS84114.1"/>
    <property type="molecule type" value="Genomic_DNA"/>
</dbReference>
<dbReference type="EMBL" id="FUPS01000004">
    <property type="protein sequence ID" value="SJS14638.1"/>
    <property type="molecule type" value="Genomic_DNA"/>
</dbReference>
<gene>
    <name evidence="6" type="primary">moaB</name>
    <name evidence="9" type="synonym">mog</name>
    <name evidence="7" type="ORF">BN1095_470118</name>
    <name evidence="6" type="ORF">BN1096_620050</name>
    <name evidence="5" type="ORF">BN1097_250050</name>
    <name evidence="8" type="ORF">KRM00_002520</name>
    <name evidence="11" type="ORF">SAMEA1402366_00159</name>
    <name evidence="10" type="ORF">SAMEA1402399_02299</name>
    <name evidence="9" type="ORF">SAMEA3375112_01317</name>
</gene>
<dbReference type="PROSITE" id="PS01078">
    <property type="entry name" value="MOCF_BIOSYNTHESIS_1"/>
    <property type="match status" value="1"/>
</dbReference>
<keyword evidence="9" id="KW-0548">Nucleotidyltransferase</keyword>
<dbReference type="EMBL" id="LK932516">
    <property type="protein sequence ID" value="CDS87465.1"/>
    <property type="molecule type" value="Genomic_DNA"/>
</dbReference>
<dbReference type="AlphaFoldDB" id="A0A031WIH7"/>
<sequence>MFNVAIITLSDKGYEGKREDITGKKLTEFVENTGAYKVTEYVLIKDDKEMLKENIIRLCNSNKIDLILTNGGTGFSKRDITPEATKEVLEKEIPGLSEYMRMKSTEITKKAILSRGVSGIRNNSIIINLPGSPKGAVENLSFIIDVLDHGIEVLRGEATECATKKSE</sequence>
<evidence type="ECO:0000313" key="10">
    <source>
        <dbReference type="EMBL" id="VFD32895.1"/>
    </source>
</evidence>
<dbReference type="RefSeq" id="WP_009893248.1">
    <property type="nucleotide sequence ID" value="NZ_AP031492.1"/>
</dbReference>
<dbReference type="PANTHER" id="PTHR43764">
    <property type="entry name" value="MOLYBDENUM COFACTOR BIOSYNTHESIS"/>
    <property type="match status" value="1"/>
</dbReference>
<dbReference type="SMART" id="SM00852">
    <property type="entry name" value="MoCF_biosynth"/>
    <property type="match status" value="1"/>
</dbReference>
<reference evidence="8" key="4">
    <citation type="submission" date="2021-06" db="EMBL/GenBank/DDBJ databases">
        <authorList>
            <consortium name="NCBI Pathogen Detection Project"/>
        </authorList>
    </citation>
    <scope>NUCLEOTIDE SEQUENCE</scope>
    <source>
        <strain evidence="8">HN1000</strain>
    </source>
</reference>
<evidence type="ECO:0000313" key="8">
    <source>
        <dbReference type="EMBL" id="HBH1543015.1"/>
    </source>
</evidence>
<dbReference type="EMBL" id="LK933149">
    <property type="protein sequence ID" value="CDT42791.1"/>
    <property type="molecule type" value="Genomic_DNA"/>
</dbReference>
<feature type="domain" description="MoaB/Mog" evidence="4">
    <location>
        <begin position="5"/>
        <end position="150"/>
    </location>
</feature>